<protein>
    <submittedName>
        <fullName evidence="1">Glycoside hydrolase 97-domain-containing protein</fullName>
    </submittedName>
</protein>
<comment type="caution">
    <text evidence="1">The sequence shown here is derived from an EMBL/GenBank/DDBJ whole genome shotgun (WGS) entry which is preliminary data.</text>
</comment>
<dbReference type="EMBL" id="JAGFNK010000160">
    <property type="protein sequence ID" value="KAI9463088.1"/>
    <property type="molecule type" value="Genomic_DNA"/>
</dbReference>
<name>A0ACC0U687_9AGAM</name>
<sequence length="2216" mass="234050">MNKVQLSFSVDVAGRPVYEVWFDHKAVILPSALGFVLNTDSTFYKGFVLKSVTKKQADETWQPVWGEVKTIRNHYTELTAHLAKASSGVLMDLVFRVFEDGVGFRYVFPKQPGLTYCTVLNECTQFHLAGDHKTFWIPGDYDTNEYPYTTSKLSAVDAWKVMNASTDIAVRVAPDQYAVQTPLMMKTADGLYINIHEAGLKDYTAMQLHVDRDTHLLTAALVPDATGNKAYLHAPYHTPWRTIIVSDKATDILASKMILNLNDPSVIGDTSWIHPMKFAGVWWEMQIGKSTWSYSDYPDSLSAAGRLIPSGRHGANTANVKRYIDFAAQNGIQGVLVEGWNTGWEDWFGNWKENVFDFVTPYPDFDIQAITRYAASKGVKMIMHNETSGSATNYERQMDTAFRFMNQYGYASVKTGYVGRIIPRGEHHDGQWMVQHYTRVAAKAARYHVMLDAHEPVRPTGLQRTYPNWMACEAGRGNEYNAFSDGNLPEHETILPFTRLMGGPMDYTPGIFRIKGYSAVPGRQVHTTLVKQLALYVTLYSPLQMVSDLPENYELHKDAFQFIKDVPVDWDDTHILEAEPGDYVTIARKEKGKDNWFIGAITDEQARQSIIDFGFLDAGKKYIATIYEDATNSSWNNNPEAYTIRQVPVDRTTKLTLKLAPGGGAAVSVISSQNVPITLVHMNHLSSTIMTQNFTPNCSLLSAFYETIKKKLPLIVAIFCTCFTVVPLLANTGGKMPADASYVSSGNRIVTAVNSPKEDPLVTRLVQGAFKHNPYTEKEEKAKEQANNGNNPSLSDVLNPDGTIRNGAEGSFNTRGFHLGQTADGAPRFMPDQTNLDCNTQWDTRFSTIGANGNVNAVAVAGGKVYIGGLFTNAGNQAASSLAVWDGTSWSSLGTVDASVLALVVSGNNLYVGGAFTTAGGISALHIATYNIQTGVWTAMGSGFTGTNVAALAVDTNGNIYAGGTFTASGGTTVNNIAKWNGSAWSALDNGVNNTVNVIAVSGSNVYAGGTFTTAGSSSTTVNRIALWNGSAWSALGTGANATVNGIAIIGSNVYIGGSFTSVNSIANSHIAAWNSTNSSWNTPPTNMITSGTINTLAANGTDLYLGGSLTTVGPTGSVITVNRIAIWHTASSTWSALGTTGANATVTAIAFDGGNVYVGGQFTLVNTNITANRIAVWNTTNSTWAPLDGVTANYGNAVNGNVYAIAISGSNIYIGGNFTLAGATTVSRIALWNGSTWSNMGGGVSGIPGGGSSSEVDAIAISGSNVYVVGQFTTAAASVTVNCVALWNGSTWSAVGGGVSTSAGLTAVYAIVVNGSNVYIGGCFDTAGSVTVSDVALWNGSTWSAMSGGTGGLGGVSGGIVRGMAMSGSNLYVTGFFTTVAGTSVTANRIALWNGSSWSALGTGVDAQAYSIAIIGTKVYVGGSFTNAGGISASRIAYWDGTAWNAMGSGVNNAVRSVFVYGNNLYAAGNFTTANGSSTTVNYLAMWNGTTWAAVGTGLDNAGYAMATDGTSLYIGGAYLTANGNAAIGHFTSFTPASPCWTGATGTAWETASNWNNSVAPQTGDNAIIPSTGVTNEPTLNSNVTLGSLIVQSGRTLTLSGSNTLGVSGVLENAATVTGTGTVVLNGTSAQTIADSTGTINNLTLNNTAGATIGSGSNDLTITGTYTPTAGTLTTNSNLILASTATATAKVAAGSNSGGYISGAVTVQRYLKTNTGSYGTRRWWLLAAPIASSSNLTLANSWQQTIHITGSGSGGTGSACTAGSTSSQPGVYSNGFDITGGNTAGIYNYNDNNITGSKWTVLSGTNGTNYLAAGNGYRVLVRGDRNVQGCALLFTNPPAPGTDVTLSATGNLQQGSLILNLVKTAANGMNFMGNPYPSEISFTAFQASNSTLTNSYWTYYPANAAGVYSVYSAGTVTNVPASYNINPAIIAPGQAFFIQNNTSTSSITFNESHKSGNTQYGLFGGADNQVPLWNGDVRIGLLTNDSAANRIDEAVIRFGTQVTDKNEYNSNWDALSLNEGSQYIQTLKDSNRLAIQTRNQWYTNDTVLLNVKSGTASLKLYFTEFAGLPDQEIWLVDKYTHTTQKITDNPVYNFAVTATDSASYGSGRFMVVFGAAKPVVNNASGCMVYPNPVTSTLTVRSKTAIYTVRLIDATGRVSLTQSNINNTQVTMQNLANSNATGINGHNGGLSLLVAAGVGYGVKKIYARKKSITTEE</sequence>
<reference evidence="1" key="1">
    <citation type="submission" date="2021-03" db="EMBL/GenBank/DDBJ databases">
        <title>Evolutionary priming and transition to the ectomycorrhizal habit in an iconic lineage of mushroom-forming fungi: is preadaptation a requirement?</title>
        <authorList>
            <consortium name="DOE Joint Genome Institute"/>
            <person name="Looney B.P."/>
            <person name="Miyauchi S."/>
            <person name="Morin E."/>
            <person name="Drula E."/>
            <person name="Courty P.E."/>
            <person name="Chicoki N."/>
            <person name="Fauchery L."/>
            <person name="Kohler A."/>
            <person name="Kuo A."/>
            <person name="LaButti K."/>
            <person name="Pangilinan J."/>
            <person name="Lipzen A."/>
            <person name="Riley R."/>
            <person name="Andreopoulos W."/>
            <person name="He G."/>
            <person name="Johnson J."/>
            <person name="Barry K.W."/>
            <person name="Grigoriev I.V."/>
            <person name="Nagy L."/>
            <person name="Hibbett D."/>
            <person name="Henrissat B."/>
            <person name="Matheny P.B."/>
            <person name="Labbe J."/>
            <person name="Martin A.F."/>
        </authorList>
    </citation>
    <scope>NUCLEOTIDE SEQUENCE</scope>
    <source>
        <strain evidence="1">BPL698</strain>
    </source>
</reference>
<gene>
    <name evidence="1" type="ORF">F5148DRAFT_1150336</name>
</gene>
<accession>A0ACC0U687</accession>
<organism evidence="1 2">
    <name type="scientific">Russula earlei</name>
    <dbReference type="NCBI Taxonomy" id="71964"/>
    <lineage>
        <taxon>Eukaryota</taxon>
        <taxon>Fungi</taxon>
        <taxon>Dikarya</taxon>
        <taxon>Basidiomycota</taxon>
        <taxon>Agaricomycotina</taxon>
        <taxon>Agaricomycetes</taxon>
        <taxon>Russulales</taxon>
        <taxon>Russulaceae</taxon>
        <taxon>Russula</taxon>
    </lineage>
</organism>
<evidence type="ECO:0000313" key="2">
    <source>
        <dbReference type="Proteomes" id="UP001207468"/>
    </source>
</evidence>
<keyword evidence="2" id="KW-1185">Reference proteome</keyword>
<keyword evidence="1" id="KW-0378">Hydrolase</keyword>
<dbReference type="Proteomes" id="UP001207468">
    <property type="component" value="Unassembled WGS sequence"/>
</dbReference>
<proteinExistence type="predicted"/>
<evidence type="ECO:0000313" key="1">
    <source>
        <dbReference type="EMBL" id="KAI9463088.1"/>
    </source>
</evidence>